<dbReference type="EMBL" id="BSYR01000024">
    <property type="protein sequence ID" value="GMI91202.1"/>
    <property type="molecule type" value="Genomic_DNA"/>
</dbReference>
<keyword evidence="2" id="KW-1185">Reference proteome</keyword>
<proteinExistence type="predicted"/>
<sequence length="95" mass="10415">MINDEFFDRFRLEKRTRKAVNHEERGGVLRAMDGCNYKAAAGGSLFNSLVTLTRLGYNPIGGNDLNIAMAGSVGSDPLEGFHKAKLHRANVNSSF</sequence>
<dbReference type="AlphaFoldDB" id="A0A9W7M5Z2"/>
<gene>
    <name evidence="1" type="ORF">HRI_002789500</name>
</gene>
<accession>A0A9W7M5Z2</accession>
<dbReference type="SUPFAM" id="SSF53613">
    <property type="entry name" value="Ribokinase-like"/>
    <property type="match status" value="1"/>
</dbReference>
<dbReference type="InterPro" id="IPR029056">
    <property type="entry name" value="Ribokinase-like"/>
</dbReference>
<dbReference type="Gene3D" id="3.40.1190.20">
    <property type="match status" value="1"/>
</dbReference>
<organism evidence="1 2">
    <name type="scientific">Hibiscus trionum</name>
    <name type="common">Flower of an hour</name>
    <dbReference type="NCBI Taxonomy" id="183268"/>
    <lineage>
        <taxon>Eukaryota</taxon>
        <taxon>Viridiplantae</taxon>
        <taxon>Streptophyta</taxon>
        <taxon>Embryophyta</taxon>
        <taxon>Tracheophyta</taxon>
        <taxon>Spermatophyta</taxon>
        <taxon>Magnoliopsida</taxon>
        <taxon>eudicotyledons</taxon>
        <taxon>Gunneridae</taxon>
        <taxon>Pentapetalae</taxon>
        <taxon>rosids</taxon>
        <taxon>malvids</taxon>
        <taxon>Malvales</taxon>
        <taxon>Malvaceae</taxon>
        <taxon>Malvoideae</taxon>
        <taxon>Hibiscus</taxon>
    </lineage>
</organism>
<evidence type="ECO:0000313" key="2">
    <source>
        <dbReference type="Proteomes" id="UP001165190"/>
    </source>
</evidence>
<protein>
    <submittedName>
        <fullName evidence="1">GENES NECESSARY FOR THE ACHIEVEMENT OF RUBISCO ACCUMULATION 5</fullName>
    </submittedName>
</protein>
<name>A0A9W7M5Z2_HIBTR</name>
<dbReference type="Gene3D" id="3.30.1110.10">
    <property type="match status" value="1"/>
</dbReference>
<dbReference type="OrthoDB" id="1700921at2759"/>
<comment type="caution">
    <text evidence="1">The sequence shown here is derived from an EMBL/GenBank/DDBJ whole genome shotgun (WGS) entry which is preliminary data.</text>
</comment>
<dbReference type="Proteomes" id="UP001165190">
    <property type="component" value="Unassembled WGS sequence"/>
</dbReference>
<reference evidence="1" key="1">
    <citation type="submission" date="2023-05" db="EMBL/GenBank/DDBJ databases">
        <title>Genome and transcriptome analyses reveal genes involved in the formation of fine ridges on petal epidermal cells in Hibiscus trionum.</title>
        <authorList>
            <person name="Koshimizu S."/>
            <person name="Masuda S."/>
            <person name="Ishii T."/>
            <person name="Shirasu K."/>
            <person name="Hoshino A."/>
            <person name="Arita M."/>
        </authorList>
    </citation>
    <scope>NUCLEOTIDE SEQUENCE</scope>
    <source>
        <strain evidence="1">Hamamatsu line</strain>
    </source>
</reference>
<evidence type="ECO:0000313" key="1">
    <source>
        <dbReference type="EMBL" id="GMI91202.1"/>
    </source>
</evidence>